<protein>
    <recommendedName>
        <fullName evidence="4">Divalent-cation tolerance protein CutA</fullName>
    </recommendedName>
</protein>
<keyword evidence="3" id="KW-1185">Reference proteome</keyword>
<proteinExistence type="inferred from homology"/>
<dbReference type="PANTHER" id="PTHR23419:SF8">
    <property type="entry name" value="FI09726P"/>
    <property type="match status" value="1"/>
</dbReference>
<evidence type="ECO:0000313" key="3">
    <source>
        <dbReference type="Proteomes" id="UP000652013"/>
    </source>
</evidence>
<dbReference type="SUPFAM" id="SSF54913">
    <property type="entry name" value="GlnB-like"/>
    <property type="match status" value="1"/>
</dbReference>
<sequence length="108" mass="11645">MKPIVIVTTTVNDRTTADRLAANAVAVRLAACAQVSGPLTSTYHWRGDVESAVEHQVTFKTAEDRADALVAHLVEAHPYEVPEVVVVPATGGNAAYASWVFEETRAER</sequence>
<evidence type="ECO:0008006" key="4">
    <source>
        <dbReference type="Google" id="ProtNLM"/>
    </source>
</evidence>
<reference evidence="2" key="1">
    <citation type="submission" date="2021-01" db="EMBL/GenBank/DDBJ databases">
        <title>Whole genome shotgun sequence of Spirilliplanes yamanashiensis NBRC 15828.</title>
        <authorList>
            <person name="Komaki H."/>
            <person name="Tamura T."/>
        </authorList>
    </citation>
    <scope>NUCLEOTIDE SEQUENCE</scope>
    <source>
        <strain evidence="2">NBRC 15828</strain>
    </source>
</reference>
<comment type="similarity">
    <text evidence="1">Belongs to the CutA family.</text>
</comment>
<evidence type="ECO:0000313" key="2">
    <source>
        <dbReference type="EMBL" id="GIJ01112.1"/>
    </source>
</evidence>
<comment type="caution">
    <text evidence="2">The sequence shown here is derived from an EMBL/GenBank/DDBJ whole genome shotgun (WGS) entry which is preliminary data.</text>
</comment>
<dbReference type="EMBL" id="BOOY01000003">
    <property type="protein sequence ID" value="GIJ01112.1"/>
    <property type="molecule type" value="Genomic_DNA"/>
</dbReference>
<name>A0A8J3Y462_9ACTN</name>
<organism evidence="2 3">
    <name type="scientific">Spirilliplanes yamanashiensis</name>
    <dbReference type="NCBI Taxonomy" id="42233"/>
    <lineage>
        <taxon>Bacteria</taxon>
        <taxon>Bacillati</taxon>
        <taxon>Actinomycetota</taxon>
        <taxon>Actinomycetes</taxon>
        <taxon>Micromonosporales</taxon>
        <taxon>Micromonosporaceae</taxon>
        <taxon>Spirilliplanes</taxon>
    </lineage>
</organism>
<dbReference type="GO" id="GO:0010038">
    <property type="term" value="P:response to metal ion"/>
    <property type="evidence" value="ECO:0007669"/>
    <property type="project" value="InterPro"/>
</dbReference>
<dbReference type="InterPro" id="IPR015867">
    <property type="entry name" value="N-reg_PII/ATP_PRibTrfase_C"/>
</dbReference>
<accession>A0A8J3Y462</accession>
<dbReference type="Proteomes" id="UP000652013">
    <property type="component" value="Unassembled WGS sequence"/>
</dbReference>
<dbReference type="Pfam" id="PF03091">
    <property type="entry name" value="CutA1"/>
    <property type="match status" value="1"/>
</dbReference>
<dbReference type="PANTHER" id="PTHR23419">
    <property type="entry name" value="DIVALENT CATION TOLERANCE CUTA-RELATED"/>
    <property type="match status" value="1"/>
</dbReference>
<dbReference type="InterPro" id="IPR004323">
    <property type="entry name" value="Ion_tolerance_CutA"/>
</dbReference>
<dbReference type="AlphaFoldDB" id="A0A8J3Y462"/>
<dbReference type="GO" id="GO:0005507">
    <property type="term" value="F:copper ion binding"/>
    <property type="evidence" value="ECO:0007669"/>
    <property type="project" value="TreeGrafter"/>
</dbReference>
<gene>
    <name evidence="2" type="ORF">Sya03_04640</name>
</gene>
<dbReference type="RefSeq" id="WP_203936451.1">
    <property type="nucleotide sequence ID" value="NZ_BAAAGJ010000005.1"/>
</dbReference>
<evidence type="ECO:0000256" key="1">
    <source>
        <dbReference type="ARBA" id="ARBA00010169"/>
    </source>
</evidence>
<dbReference type="InterPro" id="IPR011322">
    <property type="entry name" value="N-reg_PII-like_a/b"/>
</dbReference>
<dbReference type="Gene3D" id="3.30.70.120">
    <property type="match status" value="1"/>
</dbReference>